<gene>
    <name evidence="3" type="ORF">CEP51_013160</name>
</gene>
<keyword evidence="4" id="KW-1185">Reference proteome</keyword>
<dbReference type="EMBL" id="NKCL01000529">
    <property type="protein sequence ID" value="RSL64400.1"/>
    <property type="molecule type" value="Genomic_DNA"/>
</dbReference>
<dbReference type="Proteomes" id="UP000287972">
    <property type="component" value="Unassembled WGS sequence"/>
</dbReference>
<evidence type="ECO:0000256" key="1">
    <source>
        <dbReference type="SAM" id="MobiDB-lite"/>
    </source>
</evidence>
<feature type="transmembrane region" description="Helical" evidence="2">
    <location>
        <begin position="38"/>
        <end position="59"/>
    </location>
</feature>
<reference evidence="3 4" key="1">
    <citation type="submission" date="2017-06" db="EMBL/GenBank/DDBJ databases">
        <title>Comparative genomic analysis of Ambrosia Fusariam Clade fungi.</title>
        <authorList>
            <person name="Stajich J.E."/>
            <person name="Carrillo J."/>
            <person name="Kijimoto T."/>
            <person name="Eskalen A."/>
            <person name="O'Donnell K."/>
            <person name="Kasson M."/>
        </authorList>
    </citation>
    <scope>NUCLEOTIDE SEQUENCE [LARGE SCALE GENOMIC DNA]</scope>
    <source>
        <strain evidence="3 4">NRRL62606</strain>
    </source>
</reference>
<keyword evidence="2" id="KW-0472">Membrane</keyword>
<feature type="region of interest" description="Disordered" evidence="1">
    <location>
        <begin position="1"/>
        <end position="32"/>
    </location>
</feature>
<dbReference type="AlphaFoldDB" id="A0A428QGK8"/>
<evidence type="ECO:0000256" key="2">
    <source>
        <dbReference type="SAM" id="Phobius"/>
    </source>
</evidence>
<accession>A0A428QGK8</accession>
<name>A0A428QGK8_9HYPO</name>
<feature type="region of interest" description="Disordered" evidence="1">
    <location>
        <begin position="237"/>
        <end position="265"/>
    </location>
</feature>
<organism evidence="3 4">
    <name type="scientific">Fusarium floridanum</name>
    <dbReference type="NCBI Taxonomy" id="1325733"/>
    <lineage>
        <taxon>Eukaryota</taxon>
        <taxon>Fungi</taxon>
        <taxon>Dikarya</taxon>
        <taxon>Ascomycota</taxon>
        <taxon>Pezizomycotina</taxon>
        <taxon>Sordariomycetes</taxon>
        <taxon>Hypocreomycetidae</taxon>
        <taxon>Hypocreales</taxon>
        <taxon>Nectriaceae</taxon>
        <taxon>Fusarium</taxon>
        <taxon>Fusarium solani species complex</taxon>
    </lineage>
</organism>
<comment type="caution">
    <text evidence="3">The sequence shown here is derived from an EMBL/GenBank/DDBJ whole genome shotgun (WGS) entry which is preliminary data.</text>
</comment>
<proteinExistence type="predicted"/>
<evidence type="ECO:0000313" key="4">
    <source>
        <dbReference type="Proteomes" id="UP000287972"/>
    </source>
</evidence>
<sequence>MVPRLQGPPVSPSQASGKLVAPKGPGKRRRAGHPRPRWWFLLACLALASTSVGLCFFYFTSHSVNHPSSLQSTATTDMYQEPLGVYVDVLVMLDSYAANFLRFALWTHSSQLSDIPNLVDKVCKNITEHGIIWNPSSDSGLHQSDLEWLLRPTDERDMTKPRDASQDIDVFDFCSSTAIAARDAVLALGRLSTKTRLHSAGDAISLLEWLGMSVREDILTAREAKLSEISQPTVPVGRSIESGRLPTRGPEEPLTKAQNKTRRHDLSTMPAAHLNESKAMRDLNLLLRGPVSLNSVANNGELTMSTMDSMHRLEHTLVSLDVWLKNLTAISVKANEKAVSASKAAKPANFLSVVLNSLRWIPVKPSLPTINTDVLCQATSNVSRVLGEALLLQSQTQKVLACERAVGETVGQLLKSIKPPNLKDPSARLKTGEWVVERNRSERASMGRTRALRECEGLLMKEHYPDHLSHQDVLAGLEEWDEASGGDEVEHDTFQLFVPDPSQIFQLLYWSWGNLTHLDAWMWKKL</sequence>
<keyword evidence="2" id="KW-1133">Transmembrane helix</keyword>
<evidence type="ECO:0000313" key="3">
    <source>
        <dbReference type="EMBL" id="RSL64400.1"/>
    </source>
</evidence>
<keyword evidence="2" id="KW-0812">Transmembrane</keyword>
<protein>
    <submittedName>
        <fullName evidence="3">Uncharacterized protein</fullName>
    </submittedName>
</protein>